<gene>
    <name evidence="1" type="ORF">MA16_Dca013406</name>
</gene>
<sequence>MLPLLLPLRFRDPTPYLVLMHDLCLCSAQLRKKLMERRRIQRINSPCNLSPARLPHHLFSPPSMASGSPR</sequence>
<dbReference type="Proteomes" id="UP000233837">
    <property type="component" value="Unassembled WGS sequence"/>
</dbReference>
<dbReference type="EMBL" id="KZ502205">
    <property type="protein sequence ID" value="PKU82214.1"/>
    <property type="molecule type" value="Genomic_DNA"/>
</dbReference>
<keyword evidence="2" id="KW-1185">Reference proteome</keyword>
<protein>
    <submittedName>
        <fullName evidence="1">Uncharacterized protein</fullName>
    </submittedName>
</protein>
<name>A0A2I0X2S1_9ASPA</name>
<dbReference type="AlphaFoldDB" id="A0A2I0X2S1"/>
<proteinExistence type="predicted"/>
<evidence type="ECO:0000313" key="1">
    <source>
        <dbReference type="EMBL" id="PKU82214.1"/>
    </source>
</evidence>
<evidence type="ECO:0000313" key="2">
    <source>
        <dbReference type="Proteomes" id="UP000233837"/>
    </source>
</evidence>
<organism evidence="1 2">
    <name type="scientific">Dendrobium catenatum</name>
    <dbReference type="NCBI Taxonomy" id="906689"/>
    <lineage>
        <taxon>Eukaryota</taxon>
        <taxon>Viridiplantae</taxon>
        <taxon>Streptophyta</taxon>
        <taxon>Embryophyta</taxon>
        <taxon>Tracheophyta</taxon>
        <taxon>Spermatophyta</taxon>
        <taxon>Magnoliopsida</taxon>
        <taxon>Liliopsida</taxon>
        <taxon>Asparagales</taxon>
        <taxon>Orchidaceae</taxon>
        <taxon>Epidendroideae</taxon>
        <taxon>Malaxideae</taxon>
        <taxon>Dendrobiinae</taxon>
        <taxon>Dendrobium</taxon>
    </lineage>
</organism>
<accession>A0A2I0X2S1</accession>
<reference evidence="1 2" key="1">
    <citation type="journal article" date="2016" name="Sci. Rep.">
        <title>The Dendrobium catenatum Lindl. genome sequence provides insights into polysaccharide synthase, floral development and adaptive evolution.</title>
        <authorList>
            <person name="Zhang G.Q."/>
            <person name="Xu Q."/>
            <person name="Bian C."/>
            <person name="Tsai W.C."/>
            <person name="Yeh C.M."/>
            <person name="Liu K.W."/>
            <person name="Yoshida K."/>
            <person name="Zhang L.S."/>
            <person name="Chang S.B."/>
            <person name="Chen F."/>
            <person name="Shi Y."/>
            <person name="Su Y.Y."/>
            <person name="Zhang Y.Q."/>
            <person name="Chen L.J."/>
            <person name="Yin Y."/>
            <person name="Lin M."/>
            <person name="Huang H."/>
            <person name="Deng H."/>
            <person name="Wang Z.W."/>
            <person name="Zhu S.L."/>
            <person name="Zhao X."/>
            <person name="Deng C."/>
            <person name="Niu S.C."/>
            <person name="Huang J."/>
            <person name="Wang M."/>
            <person name="Liu G.H."/>
            <person name="Yang H.J."/>
            <person name="Xiao X.J."/>
            <person name="Hsiao Y.Y."/>
            <person name="Wu W.L."/>
            <person name="Chen Y.Y."/>
            <person name="Mitsuda N."/>
            <person name="Ohme-Takagi M."/>
            <person name="Luo Y.B."/>
            <person name="Van de Peer Y."/>
            <person name="Liu Z.J."/>
        </authorList>
    </citation>
    <scope>NUCLEOTIDE SEQUENCE [LARGE SCALE GENOMIC DNA]</scope>
    <source>
        <tissue evidence="1">The whole plant</tissue>
    </source>
</reference>
<reference evidence="1 2" key="2">
    <citation type="journal article" date="2017" name="Nature">
        <title>The Apostasia genome and the evolution of orchids.</title>
        <authorList>
            <person name="Zhang G.Q."/>
            <person name="Liu K.W."/>
            <person name="Li Z."/>
            <person name="Lohaus R."/>
            <person name="Hsiao Y.Y."/>
            <person name="Niu S.C."/>
            <person name="Wang J.Y."/>
            <person name="Lin Y.C."/>
            <person name="Xu Q."/>
            <person name="Chen L.J."/>
            <person name="Yoshida K."/>
            <person name="Fujiwara S."/>
            <person name="Wang Z.W."/>
            <person name="Zhang Y.Q."/>
            <person name="Mitsuda N."/>
            <person name="Wang M."/>
            <person name="Liu G.H."/>
            <person name="Pecoraro L."/>
            <person name="Huang H.X."/>
            <person name="Xiao X.J."/>
            <person name="Lin M."/>
            <person name="Wu X.Y."/>
            <person name="Wu W.L."/>
            <person name="Chen Y.Y."/>
            <person name="Chang S.B."/>
            <person name="Sakamoto S."/>
            <person name="Ohme-Takagi M."/>
            <person name="Yagi M."/>
            <person name="Zeng S.J."/>
            <person name="Shen C.Y."/>
            <person name="Yeh C.M."/>
            <person name="Luo Y.B."/>
            <person name="Tsai W.C."/>
            <person name="Van de Peer Y."/>
            <person name="Liu Z.J."/>
        </authorList>
    </citation>
    <scope>NUCLEOTIDE SEQUENCE [LARGE SCALE GENOMIC DNA]</scope>
    <source>
        <tissue evidence="1">The whole plant</tissue>
    </source>
</reference>